<reference evidence="3" key="1">
    <citation type="submission" date="2014-07" db="EMBL/GenBank/DDBJ databases">
        <title>Methanogenic archaea and the global carbon cycle.</title>
        <authorList>
            <person name="Henriksen J.R."/>
            <person name="Luke J."/>
            <person name="Reinhart S."/>
            <person name="Benedict M.N."/>
            <person name="Youngblut N.D."/>
            <person name="Metcalf M.E."/>
            <person name="Whitaker R.J."/>
            <person name="Metcalf W.W."/>
        </authorList>
    </citation>
    <scope>NUCLEOTIDE SEQUENCE [LARGE SCALE GENOMIC DNA]</scope>
    <source>
        <strain evidence="3">3</strain>
    </source>
</reference>
<dbReference type="OrthoDB" id="105642at2157"/>
<dbReference type="PANTHER" id="PTHR22990">
    <property type="entry name" value="F-BOX ONLY PROTEIN"/>
    <property type="match status" value="1"/>
</dbReference>
<dbReference type="PATRIC" id="fig|1434107.4.peg.3510"/>
<accession>A0A0E3SNT9</accession>
<dbReference type="Pfam" id="PF13229">
    <property type="entry name" value="Beta_helix"/>
    <property type="match status" value="1"/>
</dbReference>
<dbReference type="GeneID" id="24790395"/>
<dbReference type="Proteomes" id="UP000033066">
    <property type="component" value="Chromosome"/>
</dbReference>
<dbReference type="SMART" id="SM00710">
    <property type="entry name" value="PbH1"/>
    <property type="match status" value="5"/>
</dbReference>
<proteinExistence type="predicted"/>
<name>A0A0E3SNT9_METBA</name>
<dbReference type="InterPro" id="IPR039448">
    <property type="entry name" value="Beta_helix"/>
</dbReference>
<dbReference type="InterPro" id="IPR012334">
    <property type="entry name" value="Pectin_lyas_fold"/>
</dbReference>
<keyword evidence="1" id="KW-0677">Repeat</keyword>
<dbReference type="Gene3D" id="2.160.20.10">
    <property type="entry name" value="Single-stranded right-handed beta-helix, Pectin lyase-like"/>
    <property type="match status" value="1"/>
</dbReference>
<dbReference type="InterPro" id="IPR051550">
    <property type="entry name" value="SCF-Subunits/Alg-Epimerases"/>
</dbReference>
<dbReference type="KEGG" id="mbak:MSBR3_2769"/>
<dbReference type="HOGENOM" id="CLU_081184_0_0_2"/>
<protein>
    <recommendedName>
        <fullName evidence="2">Right handed beta helix domain-containing protein</fullName>
    </recommendedName>
</protein>
<feature type="domain" description="Right handed beta helix" evidence="2">
    <location>
        <begin position="162"/>
        <end position="297"/>
    </location>
</feature>
<dbReference type="RefSeq" id="WP_048108993.1">
    <property type="nucleotide sequence ID" value="NZ_CP009517.1"/>
</dbReference>
<evidence type="ECO:0000313" key="3">
    <source>
        <dbReference type="EMBL" id="AKB83347.1"/>
    </source>
</evidence>
<gene>
    <name evidence="3" type="ORF">MSBR3_2769</name>
</gene>
<dbReference type="InterPro" id="IPR006626">
    <property type="entry name" value="PbH1"/>
</dbReference>
<evidence type="ECO:0000259" key="2">
    <source>
        <dbReference type="Pfam" id="PF13229"/>
    </source>
</evidence>
<dbReference type="AlphaFoldDB" id="A0A0E3SNT9"/>
<dbReference type="InterPro" id="IPR011050">
    <property type="entry name" value="Pectin_lyase_fold/virulence"/>
</dbReference>
<dbReference type="SUPFAM" id="SSF51126">
    <property type="entry name" value="Pectin lyase-like"/>
    <property type="match status" value="1"/>
</dbReference>
<organism evidence="3 4">
    <name type="scientific">Methanosarcina barkeri 3</name>
    <dbReference type="NCBI Taxonomy" id="1434107"/>
    <lineage>
        <taxon>Archaea</taxon>
        <taxon>Methanobacteriati</taxon>
        <taxon>Methanobacteriota</taxon>
        <taxon>Stenosarchaea group</taxon>
        <taxon>Methanomicrobia</taxon>
        <taxon>Methanosarcinales</taxon>
        <taxon>Methanosarcinaceae</taxon>
        <taxon>Methanosarcina</taxon>
    </lineage>
</organism>
<keyword evidence="4" id="KW-1185">Reference proteome</keyword>
<sequence length="298" mass="31480">MQKRRLGTLLLVACLILTAIPAALGAQSTKVVTVAGDGSGDYNCDGKADDVQINQALEFAAQNPGTTVHLKGPFTYDISDSLRIGSNTVLEGDSGTTIKLAKGLPVWGGRESSISEKKAMLMVRGSSASSVTIKNIVVDGSQSDYYSGVRLGTSCYNMATIVNCNGLTIQDVTFQNGCNDAMLISKSSNVMIDSVTVNKCGHDGVYAYHVNGITVKNCTFINRTNSSVRFDSVTDGVMKDNECTTSGGGYAGLELQGTLKNIEASGNYFHDLSAPAVVHLNTNETGVNIHDNRIENCG</sequence>
<dbReference type="EMBL" id="CP009517">
    <property type="protein sequence ID" value="AKB83347.1"/>
    <property type="molecule type" value="Genomic_DNA"/>
</dbReference>
<evidence type="ECO:0000256" key="1">
    <source>
        <dbReference type="ARBA" id="ARBA00022737"/>
    </source>
</evidence>
<evidence type="ECO:0000313" key="4">
    <source>
        <dbReference type="Proteomes" id="UP000033066"/>
    </source>
</evidence>
<dbReference type="PANTHER" id="PTHR22990:SF15">
    <property type="entry name" value="F-BOX ONLY PROTEIN 10"/>
    <property type="match status" value="1"/>
</dbReference>